<reference evidence="1 2" key="1">
    <citation type="submission" date="2016-09" db="EMBL/GenBank/DDBJ databases">
        <title>The draft genome of Dichanthelium oligosanthes: A C3 panicoid grass species.</title>
        <authorList>
            <person name="Studer A.J."/>
            <person name="Schnable J.C."/>
            <person name="Brutnell T.P."/>
        </authorList>
    </citation>
    <scope>NUCLEOTIDE SEQUENCE [LARGE SCALE GENOMIC DNA]</scope>
    <source>
        <strain evidence="2">cv. Kellogg 1175</strain>
        <tissue evidence="1">Leaf</tissue>
    </source>
</reference>
<dbReference type="PANTHER" id="PTHR33994">
    <property type="entry name" value="OS04G0515000 PROTEIN"/>
    <property type="match status" value="1"/>
</dbReference>
<evidence type="ECO:0000313" key="2">
    <source>
        <dbReference type="Proteomes" id="UP000095767"/>
    </source>
</evidence>
<dbReference type="AlphaFoldDB" id="A0A1E5W8A4"/>
<name>A0A1E5W8A4_9POAL</name>
<dbReference type="Proteomes" id="UP000095767">
    <property type="component" value="Unassembled WGS sequence"/>
</dbReference>
<proteinExistence type="predicted"/>
<keyword evidence="2" id="KW-1185">Reference proteome</keyword>
<gene>
    <name evidence="1" type="ORF">BAE44_0005329</name>
</gene>
<protein>
    <submittedName>
        <fullName evidence="1">Uncharacterized protein</fullName>
    </submittedName>
</protein>
<comment type="caution">
    <text evidence="1">The sequence shown here is derived from an EMBL/GenBank/DDBJ whole genome shotgun (WGS) entry which is preliminary data.</text>
</comment>
<dbReference type="EMBL" id="LWDX02018080">
    <property type="protein sequence ID" value="OEL33651.1"/>
    <property type="molecule type" value="Genomic_DNA"/>
</dbReference>
<evidence type="ECO:0000313" key="1">
    <source>
        <dbReference type="EMBL" id="OEL33651.1"/>
    </source>
</evidence>
<dbReference type="PANTHER" id="PTHR33994:SF27">
    <property type="entry name" value="OS01G0771700 PROTEIN"/>
    <property type="match status" value="1"/>
</dbReference>
<organism evidence="1 2">
    <name type="scientific">Dichanthelium oligosanthes</name>
    <dbReference type="NCBI Taxonomy" id="888268"/>
    <lineage>
        <taxon>Eukaryota</taxon>
        <taxon>Viridiplantae</taxon>
        <taxon>Streptophyta</taxon>
        <taxon>Embryophyta</taxon>
        <taxon>Tracheophyta</taxon>
        <taxon>Spermatophyta</taxon>
        <taxon>Magnoliopsida</taxon>
        <taxon>Liliopsida</taxon>
        <taxon>Poales</taxon>
        <taxon>Poaceae</taxon>
        <taxon>PACMAD clade</taxon>
        <taxon>Panicoideae</taxon>
        <taxon>Panicodae</taxon>
        <taxon>Paniceae</taxon>
        <taxon>Dichantheliinae</taxon>
        <taxon>Dichanthelium</taxon>
    </lineage>
</organism>
<accession>A0A1E5W8A4</accession>
<sequence>MDGAAPPGSILPFVVPASSSGGRDPFTPLAATGASDAAGLGRGAAGQGCDSIDPGAPGRVVSPAFDITLRMNKTCADRADVVVAYAGVALGWARVEPRDCEEKRWAKDVEVVARGEGVGLPERLRDRMASEWRRSGTLEVVSYTHLDVYKRQALGWARVEPRDCEEKRWAKDVEVVARGEGVACQSASGTAWRRSGGGRARWSSTSTWGSLTRAAMFRPEL</sequence>
<dbReference type="OrthoDB" id="685418at2759"/>